<accession>A0AAE0KHT2</accession>
<proteinExistence type="predicted"/>
<evidence type="ECO:0000313" key="3">
    <source>
        <dbReference type="Proteomes" id="UP001287356"/>
    </source>
</evidence>
<sequence>MKNVAAGYLSLVLGFLSALQFIGLVFALPFLSRHYQSRNYTHGRVDASPHHGETYHFLDMNDTLCDINLGKLRLNNTSARPCSDIPYKVTSKDVVIMMTSVLGVVLIALFVFCYCVKPAIIKGLKSVCRNIPLRRQNTVRRTAPAARSAISAARATTASVRVPASAVRVPTPTVPGAYPVEEQEDDAVEVAAPTVNITAPRVIITAPSVAIEINNPKHVRHITRR</sequence>
<evidence type="ECO:0000256" key="1">
    <source>
        <dbReference type="SAM" id="Phobius"/>
    </source>
</evidence>
<reference evidence="2" key="1">
    <citation type="journal article" date="2023" name="Mol. Phylogenet. Evol.">
        <title>Genome-scale phylogeny and comparative genomics of the fungal order Sordariales.</title>
        <authorList>
            <person name="Hensen N."/>
            <person name="Bonometti L."/>
            <person name="Westerberg I."/>
            <person name="Brannstrom I.O."/>
            <person name="Guillou S."/>
            <person name="Cros-Aarteil S."/>
            <person name="Calhoun S."/>
            <person name="Haridas S."/>
            <person name="Kuo A."/>
            <person name="Mondo S."/>
            <person name="Pangilinan J."/>
            <person name="Riley R."/>
            <person name="LaButti K."/>
            <person name="Andreopoulos B."/>
            <person name="Lipzen A."/>
            <person name="Chen C."/>
            <person name="Yan M."/>
            <person name="Daum C."/>
            <person name="Ng V."/>
            <person name="Clum A."/>
            <person name="Steindorff A."/>
            <person name="Ohm R.A."/>
            <person name="Martin F."/>
            <person name="Silar P."/>
            <person name="Natvig D.O."/>
            <person name="Lalanne C."/>
            <person name="Gautier V."/>
            <person name="Ament-Velasquez S.L."/>
            <person name="Kruys A."/>
            <person name="Hutchinson M.I."/>
            <person name="Powell A.J."/>
            <person name="Barry K."/>
            <person name="Miller A.N."/>
            <person name="Grigoriev I.V."/>
            <person name="Debuchy R."/>
            <person name="Gladieux P."/>
            <person name="Hiltunen Thoren M."/>
            <person name="Johannesson H."/>
        </authorList>
    </citation>
    <scope>NUCLEOTIDE SEQUENCE</scope>
    <source>
        <strain evidence="2">CBS 958.72</strain>
    </source>
</reference>
<name>A0AAE0KHT2_9PEZI</name>
<comment type="caution">
    <text evidence="2">The sequence shown here is derived from an EMBL/GenBank/DDBJ whole genome shotgun (WGS) entry which is preliminary data.</text>
</comment>
<dbReference type="AlphaFoldDB" id="A0AAE0KHT2"/>
<dbReference type="EMBL" id="JAULSN010000003">
    <property type="protein sequence ID" value="KAK3376417.1"/>
    <property type="molecule type" value="Genomic_DNA"/>
</dbReference>
<dbReference type="Proteomes" id="UP001287356">
    <property type="component" value="Unassembled WGS sequence"/>
</dbReference>
<keyword evidence="1" id="KW-1133">Transmembrane helix</keyword>
<gene>
    <name evidence="2" type="ORF">B0T24DRAFT_592091</name>
</gene>
<reference evidence="2" key="2">
    <citation type="submission" date="2023-06" db="EMBL/GenBank/DDBJ databases">
        <authorList>
            <consortium name="Lawrence Berkeley National Laboratory"/>
            <person name="Haridas S."/>
            <person name="Hensen N."/>
            <person name="Bonometti L."/>
            <person name="Westerberg I."/>
            <person name="Brannstrom I.O."/>
            <person name="Guillou S."/>
            <person name="Cros-Aarteil S."/>
            <person name="Calhoun S."/>
            <person name="Kuo A."/>
            <person name="Mondo S."/>
            <person name="Pangilinan J."/>
            <person name="Riley R."/>
            <person name="Labutti K."/>
            <person name="Andreopoulos B."/>
            <person name="Lipzen A."/>
            <person name="Chen C."/>
            <person name="Yanf M."/>
            <person name="Daum C."/>
            <person name="Ng V."/>
            <person name="Clum A."/>
            <person name="Steindorff A."/>
            <person name="Ohm R."/>
            <person name="Martin F."/>
            <person name="Silar P."/>
            <person name="Natvig D."/>
            <person name="Lalanne C."/>
            <person name="Gautier V."/>
            <person name="Ament-Velasquez S.L."/>
            <person name="Kruys A."/>
            <person name="Hutchinson M.I."/>
            <person name="Powell A.J."/>
            <person name="Barry K."/>
            <person name="Miller A.N."/>
            <person name="Grigoriev I.V."/>
            <person name="Debuchy R."/>
            <person name="Gladieux P."/>
            <person name="Thoren M.H."/>
            <person name="Johannesson H."/>
        </authorList>
    </citation>
    <scope>NUCLEOTIDE SEQUENCE</scope>
    <source>
        <strain evidence="2">CBS 958.72</strain>
    </source>
</reference>
<evidence type="ECO:0000313" key="2">
    <source>
        <dbReference type="EMBL" id="KAK3376417.1"/>
    </source>
</evidence>
<keyword evidence="3" id="KW-1185">Reference proteome</keyword>
<protein>
    <submittedName>
        <fullName evidence="2">Uncharacterized protein</fullName>
    </submittedName>
</protein>
<organism evidence="2 3">
    <name type="scientific">Lasiosphaeria ovina</name>
    <dbReference type="NCBI Taxonomy" id="92902"/>
    <lineage>
        <taxon>Eukaryota</taxon>
        <taxon>Fungi</taxon>
        <taxon>Dikarya</taxon>
        <taxon>Ascomycota</taxon>
        <taxon>Pezizomycotina</taxon>
        <taxon>Sordariomycetes</taxon>
        <taxon>Sordariomycetidae</taxon>
        <taxon>Sordariales</taxon>
        <taxon>Lasiosphaeriaceae</taxon>
        <taxon>Lasiosphaeria</taxon>
    </lineage>
</organism>
<keyword evidence="1" id="KW-0812">Transmembrane</keyword>
<keyword evidence="1" id="KW-0472">Membrane</keyword>
<feature type="transmembrane region" description="Helical" evidence="1">
    <location>
        <begin position="94"/>
        <end position="116"/>
    </location>
</feature>